<reference evidence="2" key="1">
    <citation type="submission" date="2022-08" db="EMBL/GenBank/DDBJ databases">
        <title>Microvirga terrae sp. nov., isolated from soil.</title>
        <authorList>
            <person name="Kim K.H."/>
            <person name="Seo Y.L."/>
            <person name="Kim J.M."/>
            <person name="Lee J.K."/>
            <person name="Han D.M."/>
            <person name="Jeon C.O."/>
        </authorList>
    </citation>
    <scope>NUCLEOTIDE SEQUENCE</scope>
    <source>
        <strain evidence="2">R24</strain>
    </source>
</reference>
<dbReference type="Proteomes" id="UP001017257">
    <property type="component" value="Chromosome"/>
</dbReference>
<protein>
    <submittedName>
        <fullName evidence="2">TfuA domain-containing protein</fullName>
    </submittedName>
</protein>
<dbReference type="EMBL" id="CP102845">
    <property type="protein sequence ID" value="UVF18821.1"/>
    <property type="molecule type" value="Genomic_DNA"/>
</dbReference>
<sequence>MFHKEILWALKQGIHVFGAASMGALRAAELHRFGMVGIGEVFEAYRDGRLQRDDAVALLHGPAELGWPQLTRSLVDIHATLAAAESSDIIEPDDTQALAQSAATLFWRERTYAAVVGQALADDWRGERSDAFLAWVEHHEVFQKERDCLALLEHVSMNWQALEEPFQPEFRFEHTEAWQVLQAEVEQAEPLASEPGILAALQQHSAHEAIEAQALLSLLAEEFLREADGPDDPLAFSKAAAVFRSRHGLTSADNVARWMTETGLSHADYTALVRNTGNIDVLQCRFAPRLSATMLRIARARGLLDPAEGLSTQNGEANRSAQR</sequence>
<dbReference type="InterPro" id="IPR012924">
    <property type="entry name" value="TfuA_core"/>
</dbReference>
<gene>
    <name evidence="2" type="ORF">HPT29_020415</name>
</gene>
<evidence type="ECO:0000313" key="2">
    <source>
        <dbReference type="EMBL" id="UVF18821.1"/>
    </source>
</evidence>
<dbReference type="RefSeq" id="WP_259060216.1">
    <property type="nucleotide sequence ID" value="NZ_CP102845.1"/>
</dbReference>
<evidence type="ECO:0000259" key="1">
    <source>
        <dbReference type="Pfam" id="PF07812"/>
    </source>
</evidence>
<organism evidence="2 3">
    <name type="scientific">Microvirga terrae</name>
    <dbReference type="NCBI Taxonomy" id="2740529"/>
    <lineage>
        <taxon>Bacteria</taxon>
        <taxon>Pseudomonadati</taxon>
        <taxon>Pseudomonadota</taxon>
        <taxon>Alphaproteobacteria</taxon>
        <taxon>Hyphomicrobiales</taxon>
        <taxon>Methylobacteriaceae</taxon>
        <taxon>Microvirga</taxon>
    </lineage>
</organism>
<dbReference type="Pfam" id="PF07812">
    <property type="entry name" value="TfuA"/>
    <property type="match status" value="1"/>
</dbReference>
<evidence type="ECO:0000313" key="3">
    <source>
        <dbReference type="Proteomes" id="UP001017257"/>
    </source>
</evidence>
<feature type="domain" description="TfuA-like core" evidence="1">
    <location>
        <begin position="2"/>
        <end position="111"/>
    </location>
</feature>
<keyword evidence="3" id="KW-1185">Reference proteome</keyword>
<name>A0ABY5RNJ9_9HYPH</name>
<accession>A0ABY5RNJ9</accession>
<proteinExistence type="predicted"/>